<dbReference type="GO" id="GO:0005053">
    <property type="term" value="F:peroxisome matrix targeting signal-2 binding"/>
    <property type="evidence" value="ECO:0007669"/>
    <property type="project" value="InterPro"/>
</dbReference>
<dbReference type="PROSITE" id="PS00678">
    <property type="entry name" value="WD_REPEATS_1"/>
    <property type="match status" value="2"/>
</dbReference>
<comment type="subcellular location">
    <subcellularLocation>
        <location evidence="2">Cytoplasm</location>
        <location evidence="2">Cytosol</location>
    </subcellularLocation>
    <subcellularLocation>
        <location evidence="1">Peroxisome matrix</location>
    </subcellularLocation>
</comment>
<dbReference type="PRINTS" id="PR00320">
    <property type="entry name" value="GPROTEINBRPT"/>
</dbReference>
<evidence type="ECO:0000256" key="5">
    <source>
        <dbReference type="ARBA" id="ARBA00022574"/>
    </source>
</evidence>
<dbReference type="GO" id="GO:0005782">
    <property type="term" value="C:peroxisomal matrix"/>
    <property type="evidence" value="ECO:0007669"/>
    <property type="project" value="UniProtKB-SubCell"/>
</dbReference>
<dbReference type="STRING" id="8078.ENSFHEP00000028126"/>
<keyword evidence="6" id="KW-0677">Repeat</keyword>
<dbReference type="SUPFAM" id="SSF50978">
    <property type="entry name" value="WD40 repeat-like"/>
    <property type="match status" value="1"/>
</dbReference>
<evidence type="ECO:0000256" key="10">
    <source>
        <dbReference type="ARBA" id="ARBA00032565"/>
    </source>
</evidence>
<proteinExistence type="inferred from homology"/>
<reference evidence="12" key="1">
    <citation type="submission" date="2025-08" db="UniProtKB">
        <authorList>
            <consortium name="Ensembl"/>
        </authorList>
    </citation>
    <scope>IDENTIFICATION</scope>
</reference>
<evidence type="ECO:0000256" key="2">
    <source>
        <dbReference type="ARBA" id="ARBA00004514"/>
    </source>
</evidence>
<dbReference type="PROSITE" id="PS50082">
    <property type="entry name" value="WD_REPEATS_2"/>
    <property type="match status" value="3"/>
</dbReference>
<reference evidence="12" key="2">
    <citation type="submission" date="2025-09" db="UniProtKB">
        <authorList>
            <consortium name="Ensembl"/>
        </authorList>
    </citation>
    <scope>IDENTIFICATION</scope>
</reference>
<keyword evidence="3" id="KW-0813">Transport</keyword>
<dbReference type="PROSITE" id="PS50294">
    <property type="entry name" value="WD_REPEATS_REGION"/>
    <property type="match status" value="2"/>
</dbReference>
<evidence type="ECO:0000256" key="3">
    <source>
        <dbReference type="ARBA" id="ARBA00022448"/>
    </source>
</evidence>
<evidence type="ECO:0000256" key="6">
    <source>
        <dbReference type="ARBA" id="ARBA00022737"/>
    </source>
</evidence>
<name>A0A3Q2QL37_FUNHE</name>
<dbReference type="Gene3D" id="2.130.10.10">
    <property type="entry name" value="YVTN repeat-like/Quinoprotein amine dehydrogenase"/>
    <property type="match status" value="1"/>
</dbReference>
<dbReference type="GO" id="GO:0016558">
    <property type="term" value="P:protein import into peroxisome matrix"/>
    <property type="evidence" value="ECO:0007669"/>
    <property type="project" value="InterPro"/>
</dbReference>
<dbReference type="SMART" id="SM00320">
    <property type="entry name" value="WD40"/>
    <property type="match status" value="4"/>
</dbReference>
<keyword evidence="7" id="KW-0653">Protein transport</keyword>
<dbReference type="PANTHER" id="PTHR46027">
    <property type="entry name" value="PEROXISOMAL TARGETING SIGNAL 2 RECEPTOR"/>
    <property type="match status" value="1"/>
</dbReference>
<evidence type="ECO:0000256" key="11">
    <source>
        <dbReference type="PROSITE-ProRule" id="PRU00221"/>
    </source>
</evidence>
<dbReference type="InterPro" id="IPR015943">
    <property type="entry name" value="WD40/YVTN_repeat-like_dom_sf"/>
</dbReference>
<dbReference type="PANTHER" id="PTHR46027:SF1">
    <property type="entry name" value="PEROXISOMAL TARGETING SIGNAL 2 RECEPTOR"/>
    <property type="match status" value="1"/>
</dbReference>
<evidence type="ECO:0000256" key="7">
    <source>
        <dbReference type="ARBA" id="ARBA00022927"/>
    </source>
</evidence>
<dbReference type="InterPro" id="IPR020472">
    <property type="entry name" value="WD40_PAC1"/>
</dbReference>
<keyword evidence="8" id="KW-0576">Peroxisome</keyword>
<keyword evidence="5 11" id="KW-0853">WD repeat</keyword>
<keyword evidence="4" id="KW-0963">Cytoplasm</keyword>
<keyword evidence="13" id="KW-1185">Reference proteome</keyword>
<dbReference type="InterPro" id="IPR036322">
    <property type="entry name" value="WD40_repeat_dom_sf"/>
</dbReference>
<evidence type="ECO:0000256" key="8">
    <source>
        <dbReference type="ARBA" id="ARBA00023140"/>
    </source>
</evidence>
<accession>A0A3Q2QL37</accession>
<dbReference type="Pfam" id="PF00400">
    <property type="entry name" value="WD40"/>
    <property type="match status" value="4"/>
</dbReference>
<organism evidence="12 13">
    <name type="scientific">Fundulus heteroclitus</name>
    <name type="common">Killifish</name>
    <name type="synonym">Mummichog</name>
    <dbReference type="NCBI Taxonomy" id="8078"/>
    <lineage>
        <taxon>Eukaryota</taxon>
        <taxon>Metazoa</taxon>
        <taxon>Chordata</taxon>
        <taxon>Craniata</taxon>
        <taxon>Vertebrata</taxon>
        <taxon>Euteleostomi</taxon>
        <taxon>Actinopterygii</taxon>
        <taxon>Neopterygii</taxon>
        <taxon>Teleostei</taxon>
        <taxon>Neoteleostei</taxon>
        <taxon>Acanthomorphata</taxon>
        <taxon>Ovalentaria</taxon>
        <taxon>Atherinomorphae</taxon>
        <taxon>Cyprinodontiformes</taxon>
        <taxon>Fundulidae</taxon>
        <taxon>Fundulus</taxon>
    </lineage>
</organism>
<dbReference type="Ensembl" id="ENSFHET00000017464.1">
    <property type="protein sequence ID" value="ENSFHEP00000028126.1"/>
    <property type="gene ID" value="ENSFHEG00000012075.1"/>
</dbReference>
<dbReference type="InterPro" id="IPR001680">
    <property type="entry name" value="WD40_rpt"/>
</dbReference>
<dbReference type="Proteomes" id="UP000265000">
    <property type="component" value="Unplaced"/>
</dbReference>
<evidence type="ECO:0000256" key="4">
    <source>
        <dbReference type="ARBA" id="ARBA00022490"/>
    </source>
</evidence>
<evidence type="ECO:0000313" key="12">
    <source>
        <dbReference type="Ensembl" id="ENSFHEP00000028126.1"/>
    </source>
</evidence>
<dbReference type="InterPro" id="IPR019775">
    <property type="entry name" value="WD40_repeat_CS"/>
</dbReference>
<feature type="repeat" description="WD" evidence="11">
    <location>
        <begin position="102"/>
        <end position="145"/>
    </location>
</feature>
<feature type="repeat" description="WD" evidence="11">
    <location>
        <begin position="189"/>
        <end position="231"/>
    </location>
</feature>
<evidence type="ECO:0000313" key="13">
    <source>
        <dbReference type="Proteomes" id="UP000265000"/>
    </source>
</evidence>
<dbReference type="AlphaFoldDB" id="A0A3Q2QL37"/>
<dbReference type="InterPro" id="IPR044536">
    <property type="entry name" value="PEX7"/>
</dbReference>
<sequence length="324" mass="35242">MMATKTFRCPARHGYAVEVSPFVPQRLACAASQYYGITGSGSLFVLDQTETGMVLVRSWEWGDGLFDVAWSEANEHVLVAGGGDGSLQLWDSANQHAPLRVAKEHRQEVYSVDWSQTRGENLIVSGSWDRSVKVWDQDLSRSLTTLQGHEGVVYSTVWSPHIPGCIASASGDGTLRVWDVKAAACRLAVPAHKAEILSCDWCKYDQNLVATGSVDCSVCVWDLRNVRQPVSQLLGHTYAIRRVKVLGLRWKPASPGHRGASFRVCLWLGLQPPHPPPGGGLLLGRDGEDLLACLPDGRSTLCSFLTQREAPQAGSGPTEPGLDL</sequence>
<feature type="repeat" description="WD" evidence="11">
    <location>
        <begin position="146"/>
        <end position="188"/>
    </location>
</feature>
<evidence type="ECO:0000256" key="1">
    <source>
        <dbReference type="ARBA" id="ARBA00004253"/>
    </source>
</evidence>
<evidence type="ECO:0000256" key="9">
    <source>
        <dbReference type="ARBA" id="ARBA00024017"/>
    </source>
</evidence>
<comment type="similarity">
    <text evidence="9">Belongs to the WD repeat peroxin-7 family.</text>
</comment>
<dbReference type="GO" id="GO:0005829">
    <property type="term" value="C:cytosol"/>
    <property type="evidence" value="ECO:0007669"/>
    <property type="project" value="UniProtKB-SubCell"/>
</dbReference>
<protein>
    <recommendedName>
        <fullName evidence="10">Peroxin-7</fullName>
    </recommendedName>
</protein>
<dbReference type="GeneTree" id="ENSGT00940000157264"/>